<keyword evidence="10" id="KW-1185">Reference proteome</keyword>
<organism evidence="9 10">
    <name type="scientific">Epicoccum nigrum</name>
    <name type="common">Soil fungus</name>
    <name type="synonym">Epicoccum purpurascens</name>
    <dbReference type="NCBI Taxonomy" id="105696"/>
    <lineage>
        <taxon>Eukaryota</taxon>
        <taxon>Fungi</taxon>
        <taxon>Dikarya</taxon>
        <taxon>Ascomycota</taxon>
        <taxon>Pezizomycotina</taxon>
        <taxon>Dothideomycetes</taxon>
        <taxon>Pleosporomycetidae</taxon>
        <taxon>Pleosporales</taxon>
        <taxon>Pleosporineae</taxon>
        <taxon>Didymellaceae</taxon>
        <taxon>Epicoccum</taxon>
    </lineage>
</organism>
<dbReference type="Proteomes" id="UP000193240">
    <property type="component" value="Unassembled WGS sequence"/>
</dbReference>
<evidence type="ECO:0000256" key="7">
    <source>
        <dbReference type="SAM" id="Phobius"/>
    </source>
</evidence>
<feature type="domain" description="Rhodopsin" evidence="8">
    <location>
        <begin position="3"/>
        <end position="175"/>
    </location>
</feature>
<accession>A0A1Y2M2N8</accession>
<evidence type="ECO:0000313" key="10">
    <source>
        <dbReference type="Proteomes" id="UP000193240"/>
    </source>
</evidence>
<feature type="region of interest" description="Disordered" evidence="6">
    <location>
        <begin position="270"/>
        <end position="292"/>
    </location>
</feature>
<dbReference type="AlphaFoldDB" id="A0A1Y2M2N8"/>
<dbReference type="Pfam" id="PF20684">
    <property type="entry name" value="Fung_rhodopsin"/>
    <property type="match status" value="1"/>
</dbReference>
<sequence>MAVEMALTRCAVSIFFLRILYTKATPWLRHAAYLCIALSTASVIATLIVQFLHCRRFSLNWEFPLWKHAECFDIKSYLITLVAVSIGVDVITWTTPHHVVWGLQLRRAHKIAITVIFAIGLTTIVIGAIRVASIAKFASGGDLTYSLTNQLLLNLTQMSVGIVVACLPHMRPVFEKIIPRRFTYISGDSSNGKGLTPGKNSISATTTIEVSDTLPYHIWSAPRSYLGFYKDSTHNQRSCSVILDPSHDGQGDSWAPTFEVVQTPVVPRQYQSLHRRQGPPRDWCCRRSERSS</sequence>
<protein>
    <recommendedName>
        <fullName evidence="8">Rhodopsin domain-containing protein</fullName>
    </recommendedName>
</protein>
<evidence type="ECO:0000256" key="6">
    <source>
        <dbReference type="SAM" id="MobiDB-lite"/>
    </source>
</evidence>
<evidence type="ECO:0000256" key="4">
    <source>
        <dbReference type="ARBA" id="ARBA00023136"/>
    </source>
</evidence>
<dbReference type="InParanoid" id="A0A1Y2M2N8"/>
<name>A0A1Y2M2N8_EPING</name>
<evidence type="ECO:0000256" key="3">
    <source>
        <dbReference type="ARBA" id="ARBA00022989"/>
    </source>
</evidence>
<comment type="similarity">
    <text evidence="5">Belongs to the SAT4 family.</text>
</comment>
<dbReference type="PANTHER" id="PTHR33048">
    <property type="entry name" value="PTH11-LIKE INTEGRAL MEMBRANE PROTEIN (AFU_ORTHOLOGUE AFUA_5G11245)"/>
    <property type="match status" value="1"/>
</dbReference>
<comment type="subcellular location">
    <subcellularLocation>
        <location evidence="1">Membrane</location>
        <topology evidence="1">Multi-pass membrane protein</topology>
    </subcellularLocation>
</comment>
<reference evidence="9 10" key="1">
    <citation type="journal article" date="2017" name="Genome Announc.">
        <title>Genome sequence of the saprophytic ascomycete Epicoccum nigrum ICMP 19927 strain isolated from New Zealand.</title>
        <authorList>
            <person name="Fokin M."/>
            <person name="Fleetwood D."/>
            <person name="Weir B.S."/>
            <person name="Villas-Boas S.G."/>
        </authorList>
    </citation>
    <scope>NUCLEOTIDE SEQUENCE [LARGE SCALE GENOMIC DNA]</scope>
    <source>
        <strain evidence="9 10">ICMP 19927</strain>
    </source>
</reference>
<keyword evidence="4 7" id="KW-0472">Membrane</keyword>
<dbReference type="EMBL" id="KZ107842">
    <property type="protein sequence ID" value="OSS50089.1"/>
    <property type="molecule type" value="Genomic_DNA"/>
</dbReference>
<dbReference type="InterPro" id="IPR049326">
    <property type="entry name" value="Rhodopsin_dom_fungi"/>
</dbReference>
<dbReference type="GO" id="GO:0016020">
    <property type="term" value="C:membrane"/>
    <property type="evidence" value="ECO:0007669"/>
    <property type="project" value="UniProtKB-SubCell"/>
</dbReference>
<evidence type="ECO:0000256" key="2">
    <source>
        <dbReference type="ARBA" id="ARBA00022692"/>
    </source>
</evidence>
<feature type="transmembrane region" description="Helical" evidence="7">
    <location>
        <begin position="72"/>
        <end position="91"/>
    </location>
</feature>
<proteinExistence type="inferred from homology"/>
<evidence type="ECO:0000313" key="9">
    <source>
        <dbReference type="EMBL" id="OSS50089.1"/>
    </source>
</evidence>
<feature type="transmembrane region" description="Helical" evidence="7">
    <location>
        <begin position="31"/>
        <end position="52"/>
    </location>
</feature>
<gene>
    <name evidence="9" type="ORF">B5807_04800</name>
</gene>
<feature type="compositionally biased region" description="Basic and acidic residues" evidence="6">
    <location>
        <begin position="283"/>
        <end position="292"/>
    </location>
</feature>
<keyword evidence="3 7" id="KW-1133">Transmembrane helix</keyword>
<evidence type="ECO:0000259" key="8">
    <source>
        <dbReference type="Pfam" id="PF20684"/>
    </source>
</evidence>
<dbReference type="InterPro" id="IPR052337">
    <property type="entry name" value="SAT4-like"/>
</dbReference>
<feature type="transmembrane region" description="Helical" evidence="7">
    <location>
        <begin position="111"/>
        <end position="131"/>
    </location>
</feature>
<keyword evidence="2 7" id="KW-0812">Transmembrane</keyword>
<evidence type="ECO:0000256" key="1">
    <source>
        <dbReference type="ARBA" id="ARBA00004141"/>
    </source>
</evidence>
<evidence type="ECO:0000256" key="5">
    <source>
        <dbReference type="ARBA" id="ARBA00038359"/>
    </source>
</evidence>
<dbReference type="PANTHER" id="PTHR33048:SF92">
    <property type="entry name" value="INTEGRAL MEMBRANE PROTEIN"/>
    <property type="match status" value="1"/>
</dbReference>